<organism evidence="8 9">
    <name type="scientific">Vairimorpha necatrix</name>
    <dbReference type="NCBI Taxonomy" id="6039"/>
    <lineage>
        <taxon>Eukaryota</taxon>
        <taxon>Fungi</taxon>
        <taxon>Fungi incertae sedis</taxon>
        <taxon>Microsporidia</taxon>
        <taxon>Nosematidae</taxon>
        <taxon>Vairimorpha</taxon>
    </lineage>
</organism>
<dbReference type="SMART" id="SM00119">
    <property type="entry name" value="HECTc"/>
    <property type="match status" value="1"/>
</dbReference>
<reference evidence="8" key="1">
    <citation type="journal article" date="2024" name="BMC Genomics">
        <title>Functional annotation of a divergent genome using sequence and structure-based similarity.</title>
        <authorList>
            <person name="Svedberg D."/>
            <person name="Winiger R.R."/>
            <person name="Berg A."/>
            <person name="Sharma H."/>
            <person name="Tellgren-Roth C."/>
            <person name="Debrunner-Vossbrinck B.A."/>
            <person name="Vossbrinck C.R."/>
            <person name="Barandun J."/>
        </authorList>
    </citation>
    <scope>NUCLEOTIDE SEQUENCE</scope>
    <source>
        <strain evidence="8">Illinois isolate</strain>
    </source>
</reference>
<name>A0AAX4JG05_9MICR</name>
<dbReference type="GO" id="GO:0061630">
    <property type="term" value="F:ubiquitin protein ligase activity"/>
    <property type="evidence" value="ECO:0007669"/>
    <property type="project" value="UniProtKB-EC"/>
</dbReference>
<dbReference type="GO" id="GO:0006511">
    <property type="term" value="P:ubiquitin-dependent protein catabolic process"/>
    <property type="evidence" value="ECO:0007669"/>
    <property type="project" value="TreeGrafter"/>
</dbReference>
<dbReference type="Gene3D" id="3.90.1750.10">
    <property type="entry name" value="Hect, E3 ligase catalytic domains"/>
    <property type="match status" value="1"/>
</dbReference>
<gene>
    <name evidence="8" type="ORF">VNE69_11004</name>
</gene>
<evidence type="ECO:0000256" key="1">
    <source>
        <dbReference type="ARBA" id="ARBA00000885"/>
    </source>
</evidence>
<dbReference type="PANTHER" id="PTHR11254">
    <property type="entry name" value="HECT DOMAIN UBIQUITIN-PROTEIN LIGASE"/>
    <property type="match status" value="1"/>
</dbReference>
<proteinExistence type="predicted"/>
<dbReference type="EMBL" id="CP142736">
    <property type="protein sequence ID" value="WUR04832.1"/>
    <property type="molecule type" value="Genomic_DNA"/>
</dbReference>
<keyword evidence="9" id="KW-1185">Reference proteome</keyword>
<dbReference type="PROSITE" id="PS50237">
    <property type="entry name" value="HECT"/>
    <property type="match status" value="1"/>
</dbReference>
<dbReference type="InterPro" id="IPR000569">
    <property type="entry name" value="HECT_dom"/>
</dbReference>
<evidence type="ECO:0000313" key="9">
    <source>
        <dbReference type="Proteomes" id="UP001334084"/>
    </source>
</evidence>
<feature type="domain" description="HECT" evidence="7">
    <location>
        <begin position="97"/>
        <end position="434"/>
    </location>
</feature>
<feature type="active site" description="Glycyl thioester intermediate" evidence="6">
    <location>
        <position position="401"/>
    </location>
</feature>
<evidence type="ECO:0000313" key="8">
    <source>
        <dbReference type="EMBL" id="WUR04832.1"/>
    </source>
</evidence>
<dbReference type="InterPro" id="IPR050409">
    <property type="entry name" value="E3_ubiq-protein_ligase"/>
</dbReference>
<dbReference type="EC" id="2.3.2.26" evidence="3"/>
<dbReference type="AlphaFoldDB" id="A0AAX4JG05"/>
<protein>
    <recommendedName>
        <fullName evidence="3">HECT-type E3 ubiquitin transferase</fullName>
        <ecNumber evidence="3">2.3.2.26</ecNumber>
    </recommendedName>
</protein>
<accession>A0AAX4JG05</accession>
<comment type="pathway">
    <text evidence="2">Protein modification; protein ubiquitination.</text>
</comment>
<dbReference type="FunFam" id="3.30.2410.10:FF:000009">
    <property type="entry name" value="Probable E3 ubiquitin-protein ligase HECTD2"/>
    <property type="match status" value="1"/>
</dbReference>
<evidence type="ECO:0000256" key="5">
    <source>
        <dbReference type="ARBA" id="ARBA00022786"/>
    </source>
</evidence>
<comment type="catalytic activity">
    <reaction evidence="1">
        <text>S-ubiquitinyl-[E2 ubiquitin-conjugating enzyme]-L-cysteine + [acceptor protein]-L-lysine = [E2 ubiquitin-conjugating enzyme]-L-cysteine + N(6)-ubiquitinyl-[acceptor protein]-L-lysine.</text>
        <dbReference type="EC" id="2.3.2.26"/>
    </reaction>
</comment>
<dbReference type="PANTHER" id="PTHR11254:SF444">
    <property type="entry name" value="HECT DOMAIN CONTAINING UBIQUITIN LIGASE"/>
    <property type="match status" value="1"/>
</dbReference>
<keyword evidence="4" id="KW-0808">Transferase</keyword>
<dbReference type="InterPro" id="IPR035983">
    <property type="entry name" value="Hect_E3_ubiquitin_ligase"/>
</dbReference>
<evidence type="ECO:0000256" key="4">
    <source>
        <dbReference type="ARBA" id="ARBA00022679"/>
    </source>
</evidence>
<evidence type="ECO:0000256" key="2">
    <source>
        <dbReference type="ARBA" id="ARBA00004906"/>
    </source>
</evidence>
<dbReference type="SUPFAM" id="SSF56204">
    <property type="entry name" value="Hect, E3 ligase catalytic domain"/>
    <property type="match status" value="1"/>
</dbReference>
<evidence type="ECO:0000256" key="6">
    <source>
        <dbReference type="PROSITE-ProRule" id="PRU00104"/>
    </source>
</evidence>
<dbReference type="KEGG" id="vnx:VNE69_11004"/>
<dbReference type="Gene3D" id="3.30.2410.10">
    <property type="entry name" value="Hect, E3 ligase catalytic domain"/>
    <property type="match status" value="1"/>
</dbReference>
<sequence>MIFSYKNEIFLFVLVSCNICSPNESDINIYAGMNYDVGFNSNVINNGVNKFESEKKEFYQELTKSINSITHANCHVYLYCRRNTIFYSAISWLYVLEKWDLFKYDCKVVFIGEKGSDDGGLTREYLTLAIQKIYTRENAILYSPSGDTSKFIPLKISTNLDTKEKYIRRLAYKTLGFLIGLILRKSVTAEVRLDPIMWKIILEKDIFMDDLKNVDKSFSRALMDLNINLNHLKEMDLRFEDEEGNELMPNGKNIIVDETNVDEYIYLCLYDKYILKIREECDLIKEGIYKIIPKETLQKLSCDSLQKIIAGEPYIDIEDWRRNTIYHEGYDEHSLQIVAFWNVVESYTQEEKSKLLYFLTGSTRPPMGGFKHLRGKDSITQFKISPIPSYNDTKLPWTSSCYNNLHLPLYSTEEILREKLKKAVEFCGNEFEFS</sequence>
<dbReference type="GO" id="GO:0005737">
    <property type="term" value="C:cytoplasm"/>
    <property type="evidence" value="ECO:0007669"/>
    <property type="project" value="TreeGrafter"/>
</dbReference>
<dbReference type="GeneID" id="90542678"/>
<evidence type="ECO:0000256" key="3">
    <source>
        <dbReference type="ARBA" id="ARBA00012485"/>
    </source>
</evidence>
<dbReference type="GO" id="GO:0016567">
    <property type="term" value="P:protein ubiquitination"/>
    <property type="evidence" value="ECO:0007669"/>
    <property type="project" value="TreeGrafter"/>
</dbReference>
<dbReference type="Proteomes" id="UP001334084">
    <property type="component" value="Chromosome 11"/>
</dbReference>
<keyword evidence="5 6" id="KW-0833">Ubl conjugation pathway</keyword>
<dbReference type="Pfam" id="PF00632">
    <property type="entry name" value="HECT"/>
    <property type="match status" value="1"/>
</dbReference>
<dbReference type="Gene3D" id="3.30.2160.10">
    <property type="entry name" value="Hect, E3 ligase catalytic domain"/>
    <property type="match status" value="1"/>
</dbReference>
<evidence type="ECO:0000259" key="7">
    <source>
        <dbReference type="PROSITE" id="PS50237"/>
    </source>
</evidence>
<dbReference type="RefSeq" id="XP_065330977.1">
    <property type="nucleotide sequence ID" value="XM_065474905.1"/>
</dbReference>